<protein>
    <submittedName>
        <fullName evidence="1">Uncharacterized protein</fullName>
    </submittedName>
</protein>
<dbReference type="AlphaFoldDB" id="A0A1I6JP17"/>
<evidence type="ECO:0000313" key="1">
    <source>
        <dbReference type="EMBL" id="SFR80722.1"/>
    </source>
</evidence>
<dbReference type="Proteomes" id="UP000199659">
    <property type="component" value="Unassembled WGS sequence"/>
</dbReference>
<gene>
    <name evidence="1" type="ORF">SAMN05661086_01825</name>
</gene>
<proteinExistence type="predicted"/>
<feature type="non-terminal residue" evidence="1">
    <location>
        <position position="80"/>
    </location>
</feature>
<dbReference type="SUPFAM" id="SSF140453">
    <property type="entry name" value="EsxAB dimer-like"/>
    <property type="match status" value="1"/>
</dbReference>
<sequence>MKCDFYINPQAVAETIDKLDLVIQDIISNLKEVEAIIAQNDTKKLWKGKTWDSFLEQYNQWHELYYQKISELILFQYCLV</sequence>
<accession>A0A1I6JP17</accession>
<evidence type="ECO:0000313" key="2">
    <source>
        <dbReference type="Proteomes" id="UP000199659"/>
    </source>
</evidence>
<dbReference type="RefSeq" id="WP_177214648.1">
    <property type="nucleotide sequence ID" value="NZ_FOYZ01000006.1"/>
</dbReference>
<keyword evidence="2" id="KW-1185">Reference proteome</keyword>
<reference evidence="1 2" key="1">
    <citation type="submission" date="2016-10" db="EMBL/GenBank/DDBJ databases">
        <authorList>
            <person name="de Groot N.N."/>
        </authorList>
    </citation>
    <scope>NUCLEOTIDE SEQUENCE [LARGE SCALE GENOMIC DNA]</scope>
    <source>
        <strain evidence="1 2">743A</strain>
    </source>
</reference>
<organism evidence="1 2">
    <name type="scientific">Anaeromicropila populeti</name>
    <dbReference type="NCBI Taxonomy" id="37658"/>
    <lineage>
        <taxon>Bacteria</taxon>
        <taxon>Bacillati</taxon>
        <taxon>Bacillota</taxon>
        <taxon>Clostridia</taxon>
        <taxon>Lachnospirales</taxon>
        <taxon>Lachnospiraceae</taxon>
        <taxon>Anaeromicropila</taxon>
    </lineage>
</organism>
<name>A0A1I6JP17_9FIRM</name>
<dbReference type="STRING" id="37658.SAMN05661086_01825"/>
<dbReference type="EMBL" id="FOYZ01000006">
    <property type="protein sequence ID" value="SFR80722.1"/>
    <property type="molecule type" value="Genomic_DNA"/>
</dbReference>
<dbReference type="InterPro" id="IPR036689">
    <property type="entry name" value="ESAT-6-like_sf"/>
</dbReference>